<dbReference type="EMBL" id="ABJB011031497">
    <property type="status" value="NOT_ANNOTATED_CDS"/>
    <property type="molecule type" value="Genomic_DNA"/>
</dbReference>
<dbReference type="GO" id="GO:0009653">
    <property type="term" value="P:anatomical structure morphogenesis"/>
    <property type="evidence" value="ECO:0007669"/>
    <property type="project" value="UniProtKB-ARBA"/>
</dbReference>
<evidence type="ECO:0000256" key="3">
    <source>
        <dbReference type="SAM" id="Phobius"/>
    </source>
</evidence>
<dbReference type="Gene3D" id="2.60.40.10">
    <property type="entry name" value="Immunoglobulins"/>
    <property type="match status" value="4"/>
</dbReference>
<dbReference type="InterPro" id="IPR003598">
    <property type="entry name" value="Ig_sub2"/>
</dbReference>
<dbReference type="AlphaFoldDB" id="B7PU60"/>
<dbReference type="InterPro" id="IPR050964">
    <property type="entry name" value="Striated_Muscle_Regulatory"/>
</dbReference>
<dbReference type="PROSITE" id="PS50853">
    <property type="entry name" value="FN3"/>
    <property type="match status" value="2"/>
</dbReference>
<dbReference type="InterPro" id="IPR036116">
    <property type="entry name" value="FN3_sf"/>
</dbReference>
<evidence type="ECO:0000256" key="1">
    <source>
        <dbReference type="ARBA" id="ARBA00022737"/>
    </source>
</evidence>
<dbReference type="FunFam" id="2.60.40.10:FF:000028">
    <property type="entry name" value="Neuronal cell adhesion molecule"/>
    <property type="match status" value="1"/>
</dbReference>
<accession>B7PU60</accession>
<dbReference type="InterPro" id="IPR013783">
    <property type="entry name" value="Ig-like_fold"/>
</dbReference>
<evidence type="ECO:0000259" key="4">
    <source>
        <dbReference type="PROSITE" id="PS50835"/>
    </source>
</evidence>
<protein>
    <submittedName>
        <fullName evidence="6 7">Cell adhesion molecule, putative</fullName>
    </submittedName>
</protein>
<dbReference type="InterPro" id="IPR003961">
    <property type="entry name" value="FN3_dom"/>
</dbReference>
<dbReference type="HOGENOM" id="CLU_451514_0_0_1"/>
<dbReference type="Pfam" id="PF00041">
    <property type="entry name" value="fn3"/>
    <property type="match status" value="2"/>
</dbReference>
<dbReference type="SMART" id="SM00408">
    <property type="entry name" value="IGc2"/>
    <property type="match status" value="1"/>
</dbReference>
<dbReference type="EMBL" id="ABJB010192567">
    <property type="status" value="NOT_ANNOTATED_CDS"/>
    <property type="molecule type" value="Genomic_DNA"/>
</dbReference>
<feature type="compositionally biased region" description="Basic and acidic residues" evidence="2">
    <location>
        <begin position="554"/>
        <end position="565"/>
    </location>
</feature>
<keyword evidence="3" id="KW-0812">Transmembrane</keyword>
<dbReference type="SMART" id="SM00409">
    <property type="entry name" value="IG"/>
    <property type="match status" value="1"/>
</dbReference>
<evidence type="ECO:0000313" key="6">
    <source>
        <dbReference type="EMBL" id="EEC10132.1"/>
    </source>
</evidence>
<feature type="compositionally biased region" description="Basic residues" evidence="2">
    <location>
        <begin position="497"/>
        <end position="510"/>
    </location>
</feature>
<dbReference type="OrthoDB" id="5982258at2759"/>
<dbReference type="PaxDb" id="6945-B7PU60"/>
<reference evidence="7" key="2">
    <citation type="submission" date="2020-05" db="UniProtKB">
        <authorList>
            <consortium name="EnsemblMetazoa"/>
        </authorList>
    </citation>
    <scope>IDENTIFICATION</scope>
    <source>
        <strain evidence="7">wikel</strain>
    </source>
</reference>
<dbReference type="SMART" id="SM00060">
    <property type="entry name" value="FN3"/>
    <property type="match status" value="3"/>
</dbReference>
<feature type="transmembrane region" description="Helical" evidence="3">
    <location>
        <begin position="399"/>
        <end position="427"/>
    </location>
</feature>
<evidence type="ECO:0000259" key="5">
    <source>
        <dbReference type="PROSITE" id="PS50853"/>
    </source>
</evidence>
<dbReference type="PANTHER" id="PTHR13817:SF102">
    <property type="entry name" value="DOWN SYNDROME CELL ADHESION MOLECULE-LIKE PROTEIN DSCAM2"/>
    <property type="match status" value="1"/>
</dbReference>
<dbReference type="VEuPathDB" id="VectorBase:ISCW007947"/>
<evidence type="ECO:0000256" key="2">
    <source>
        <dbReference type="SAM" id="MobiDB-lite"/>
    </source>
</evidence>
<dbReference type="InParanoid" id="B7PU60"/>
<dbReference type="VEuPathDB" id="VectorBase:ISCI007947"/>
<dbReference type="InterPro" id="IPR003599">
    <property type="entry name" value="Ig_sub"/>
</dbReference>
<dbReference type="CDD" id="cd00063">
    <property type="entry name" value="FN3"/>
    <property type="match status" value="3"/>
</dbReference>
<feature type="region of interest" description="Disordered" evidence="2">
    <location>
        <begin position="471"/>
        <end position="530"/>
    </location>
</feature>
<dbReference type="CDD" id="cd00096">
    <property type="entry name" value="Ig"/>
    <property type="match status" value="1"/>
</dbReference>
<reference evidence="6 8" key="1">
    <citation type="submission" date="2008-03" db="EMBL/GenBank/DDBJ databases">
        <title>Annotation of Ixodes scapularis.</title>
        <authorList>
            <consortium name="Ixodes scapularis Genome Project Consortium"/>
            <person name="Caler E."/>
            <person name="Hannick L.I."/>
            <person name="Bidwell S."/>
            <person name="Joardar V."/>
            <person name="Thiagarajan M."/>
            <person name="Amedeo P."/>
            <person name="Galinsky K.J."/>
            <person name="Schobel S."/>
            <person name="Inman J."/>
            <person name="Hostetler J."/>
            <person name="Miller J."/>
            <person name="Hammond M."/>
            <person name="Megy K."/>
            <person name="Lawson D."/>
            <person name="Kodira C."/>
            <person name="Sutton G."/>
            <person name="Meyer J."/>
            <person name="Hill C.A."/>
            <person name="Birren B."/>
            <person name="Nene V."/>
            <person name="Collins F."/>
            <person name="Alarcon-Chaidez F."/>
            <person name="Wikel S."/>
            <person name="Strausberg R."/>
        </authorList>
    </citation>
    <scope>NUCLEOTIDE SEQUENCE [LARGE SCALE GENOMIC DNA]</scope>
    <source>
        <strain evidence="8">Wikel</strain>
        <strain evidence="6">Wikel colony</strain>
    </source>
</reference>
<feature type="compositionally biased region" description="Basic and acidic residues" evidence="2">
    <location>
        <begin position="481"/>
        <end position="490"/>
    </location>
</feature>
<dbReference type="STRING" id="6945.B7PU60"/>
<dbReference type="InterPro" id="IPR007110">
    <property type="entry name" value="Ig-like_dom"/>
</dbReference>
<dbReference type="VEuPathDB" id="VectorBase:ISCP_003035"/>
<dbReference type="PROSITE" id="PS50835">
    <property type="entry name" value="IG_LIKE"/>
    <property type="match status" value="1"/>
</dbReference>
<organism>
    <name type="scientific">Ixodes scapularis</name>
    <name type="common">Black-legged tick</name>
    <name type="synonym">Deer tick</name>
    <dbReference type="NCBI Taxonomy" id="6945"/>
    <lineage>
        <taxon>Eukaryota</taxon>
        <taxon>Metazoa</taxon>
        <taxon>Ecdysozoa</taxon>
        <taxon>Arthropoda</taxon>
        <taxon>Chelicerata</taxon>
        <taxon>Arachnida</taxon>
        <taxon>Acari</taxon>
        <taxon>Parasitiformes</taxon>
        <taxon>Ixodida</taxon>
        <taxon>Ixodoidea</taxon>
        <taxon>Ixodidae</taxon>
        <taxon>Ixodinae</taxon>
        <taxon>Ixodes</taxon>
    </lineage>
</organism>
<keyword evidence="3" id="KW-1133">Transmembrane helix</keyword>
<evidence type="ECO:0000313" key="8">
    <source>
        <dbReference type="Proteomes" id="UP000001555"/>
    </source>
</evidence>
<keyword evidence="3" id="KW-0472">Membrane</keyword>
<dbReference type="SUPFAM" id="SSF49265">
    <property type="entry name" value="Fibronectin type III"/>
    <property type="match status" value="2"/>
</dbReference>
<dbReference type="GO" id="GO:0030154">
    <property type="term" value="P:cell differentiation"/>
    <property type="evidence" value="ECO:0007669"/>
    <property type="project" value="UniProtKB-ARBA"/>
</dbReference>
<proteinExistence type="predicted"/>
<keyword evidence="8" id="KW-1185">Reference proteome</keyword>
<gene>
    <name evidence="6" type="ORF">IscW_ISCW007947</name>
</gene>
<dbReference type="EMBL" id="ABJB010293751">
    <property type="status" value="NOT_ANNOTATED_CDS"/>
    <property type="molecule type" value="Genomic_DNA"/>
</dbReference>
<feature type="domain" description="Fibronectin type-III" evidence="5">
    <location>
        <begin position="218"/>
        <end position="316"/>
    </location>
</feature>
<feature type="domain" description="Ig-like" evidence="4">
    <location>
        <begin position="18"/>
        <end position="112"/>
    </location>
</feature>
<keyword evidence="1" id="KW-0677">Repeat</keyword>
<dbReference type="SUPFAM" id="SSF48726">
    <property type="entry name" value="Immunoglobulin"/>
    <property type="match status" value="1"/>
</dbReference>
<feature type="region of interest" description="Disordered" evidence="2">
    <location>
        <begin position="195"/>
        <end position="239"/>
    </location>
</feature>
<name>B7PU60_IXOSC</name>
<dbReference type="EMBL" id="ABJB010081433">
    <property type="status" value="NOT_ANNOTATED_CDS"/>
    <property type="molecule type" value="Genomic_DNA"/>
</dbReference>
<feature type="domain" description="Fibronectin type-III" evidence="5">
    <location>
        <begin position="119"/>
        <end position="213"/>
    </location>
</feature>
<dbReference type="Proteomes" id="UP000001555">
    <property type="component" value="Unassembled WGS sequence"/>
</dbReference>
<dbReference type="EnsemblMetazoa" id="ISCW007947-RA">
    <property type="protein sequence ID" value="ISCW007947-PA"/>
    <property type="gene ID" value="ISCW007947"/>
</dbReference>
<dbReference type="InterPro" id="IPR013098">
    <property type="entry name" value="Ig_I-set"/>
</dbReference>
<dbReference type="Pfam" id="PF07679">
    <property type="entry name" value="I-set"/>
    <property type="match status" value="1"/>
</dbReference>
<dbReference type="EMBL" id="ABJB010292452">
    <property type="status" value="NOT_ANNOTATED_CDS"/>
    <property type="molecule type" value="Genomic_DNA"/>
</dbReference>
<sequence length="605" mass="65720">MVLKMVDNGTCCTQIILPARFEQKFSVESVRRGDTAILRCEAVGDSPMGVTWHRNDDPLPLDSPRLQVFESVTDRGTASELHVQGAERSDNGLFSCLAKNGFGSDRRSIKLVVLEVPASPLDVKVDQSWSRSANVRWNAPYSGNSPVSKYIVQYWKDHGERATLEEASVTAPQTSTLLRDLQPGTSYIVRALAENTVGRGSPSESQKFQTKEEEPGGVPTDVAAEPRGPSSLRIKWKPPPKEQWNGQLLGFYIGYRPKSSEDPYSYQSAPMTDQAEEEHLLAGLKRATEYAIVVKAFNAAGSGPGSQDIVARTADSDYILSYREETGPWRELTVPQADNSKYSLTGLREATRYQIYLQAAGEGSTSAPSEIITVLTEGGALSDASMPAPQGSQSRELPVYFRLSVVAPAAASLTIVVLVIAGACLFVSHERRKYQNVAVPPLKPLKTGTCMSGPGSLGRPSGQRYVDVDQRFGPPQPRTPRHTDGVDRGGARPLLALRRRPASRRQHHRGGGGDSPLRHRGLTKSEGDLNSAMKLSEKVGKNEMVDDITDQVTEEAKRACDREGRPGGPPGLELNSAVYKADDPAVADPNSSQPNNMAVAFELNL</sequence>
<feature type="region of interest" description="Disordered" evidence="2">
    <location>
        <begin position="554"/>
        <end position="577"/>
    </location>
</feature>
<evidence type="ECO:0000313" key="7">
    <source>
        <dbReference type="EnsemblMetazoa" id="ISCW007947-PA"/>
    </source>
</evidence>
<dbReference type="EMBL" id="DS790987">
    <property type="protein sequence ID" value="EEC10132.1"/>
    <property type="molecule type" value="Genomic_DNA"/>
</dbReference>
<dbReference type="PRINTS" id="PR00014">
    <property type="entry name" value="FNTYPEIII"/>
</dbReference>
<dbReference type="InterPro" id="IPR036179">
    <property type="entry name" value="Ig-like_dom_sf"/>
</dbReference>
<dbReference type="FunFam" id="2.60.40.10:FF:000719">
    <property type="entry name" value="nephrin isoform X1"/>
    <property type="match status" value="1"/>
</dbReference>
<dbReference type="PANTHER" id="PTHR13817">
    <property type="entry name" value="TITIN"/>
    <property type="match status" value="1"/>
</dbReference>